<evidence type="ECO:0000313" key="6">
    <source>
        <dbReference type="Proteomes" id="UP001267426"/>
    </source>
</evidence>
<comment type="caution">
    <text evidence="5">The sequence shown here is derived from an EMBL/GenBank/DDBJ whole genome shotgun (WGS) entry which is preliminary data.</text>
</comment>
<dbReference type="Pfam" id="PF13302">
    <property type="entry name" value="Acetyltransf_3"/>
    <property type="match status" value="1"/>
</dbReference>
<dbReference type="PANTHER" id="PTHR43792">
    <property type="entry name" value="GNAT FAMILY, PUTATIVE (AFU_ORTHOLOGUE AFUA_3G00765)-RELATED-RELATED"/>
    <property type="match status" value="1"/>
</dbReference>
<comment type="similarity">
    <text evidence="3">Belongs to the acetyltransferase family. RimJ subfamily.</text>
</comment>
<evidence type="ECO:0000256" key="1">
    <source>
        <dbReference type="ARBA" id="ARBA00022679"/>
    </source>
</evidence>
<dbReference type="Proteomes" id="UP001267426">
    <property type="component" value="Unassembled WGS sequence"/>
</dbReference>
<keyword evidence="6" id="KW-1185">Reference proteome</keyword>
<evidence type="ECO:0000256" key="3">
    <source>
        <dbReference type="ARBA" id="ARBA00038502"/>
    </source>
</evidence>
<keyword evidence="2" id="KW-0012">Acyltransferase</keyword>
<gene>
    <name evidence="5" type="ORF">RM540_02410</name>
</gene>
<dbReference type="RefSeq" id="WP_311661795.1">
    <property type="nucleotide sequence ID" value="NZ_JAVRHT010000003.1"/>
</dbReference>
<evidence type="ECO:0000259" key="4">
    <source>
        <dbReference type="PROSITE" id="PS51186"/>
    </source>
</evidence>
<name>A0ABU3BMT3_9BACT</name>
<dbReference type="InterPro" id="IPR051531">
    <property type="entry name" value="N-acetyltransferase"/>
</dbReference>
<dbReference type="PANTHER" id="PTHR43792:SF8">
    <property type="entry name" value="[RIBOSOMAL PROTEIN US5]-ALANINE N-ACETYLTRANSFERASE"/>
    <property type="match status" value="1"/>
</dbReference>
<proteinExistence type="inferred from homology"/>
<evidence type="ECO:0000256" key="2">
    <source>
        <dbReference type="ARBA" id="ARBA00023315"/>
    </source>
</evidence>
<organism evidence="5 6">
    <name type="scientific">Rubrivirga litoralis</name>
    <dbReference type="NCBI Taxonomy" id="3075598"/>
    <lineage>
        <taxon>Bacteria</taxon>
        <taxon>Pseudomonadati</taxon>
        <taxon>Rhodothermota</taxon>
        <taxon>Rhodothermia</taxon>
        <taxon>Rhodothermales</taxon>
        <taxon>Rubricoccaceae</taxon>
        <taxon>Rubrivirga</taxon>
    </lineage>
</organism>
<accession>A0ABU3BMT3</accession>
<dbReference type="SUPFAM" id="SSF55729">
    <property type="entry name" value="Acyl-CoA N-acyltransferases (Nat)"/>
    <property type="match status" value="1"/>
</dbReference>
<dbReference type="PROSITE" id="PS51186">
    <property type="entry name" value="GNAT"/>
    <property type="match status" value="1"/>
</dbReference>
<protein>
    <submittedName>
        <fullName evidence="5">GNAT family N-acetyltransferase</fullName>
    </submittedName>
</protein>
<dbReference type="EMBL" id="JAVRHT010000003">
    <property type="protein sequence ID" value="MDT0630589.1"/>
    <property type="molecule type" value="Genomic_DNA"/>
</dbReference>
<feature type="domain" description="N-acetyltransferase" evidence="4">
    <location>
        <begin position="3"/>
        <end position="173"/>
    </location>
</feature>
<keyword evidence="1" id="KW-0808">Transferase</keyword>
<dbReference type="InterPro" id="IPR016181">
    <property type="entry name" value="Acyl_CoA_acyltransferase"/>
</dbReference>
<dbReference type="Gene3D" id="3.40.630.30">
    <property type="match status" value="1"/>
</dbReference>
<dbReference type="InterPro" id="IPR000182">
    <property type="entry name" value="GNAT_dom"/>
</dbReference>
<evidence type="ECO:0000313" key="5">
    <source>
        <dbReference type="EMBL" id="MDT0630589.1"/>
    </source>
</evidence>
<reference evidence="5 6" key="1">
    <citation type="submission" date="2023-09" db="EMBL/GenBank/DDBJ databases">
        <authorList>
            <person name="Rey-Velasco X."/>
        </authorList>
    </citation>
    <scope>NUCLEOTIDE SEQUENCE [LARGE SCALE GENOMIC DNA]</scope>
    <source>
        <strain evidence="5 6">F394</strain>
    </source>
</reference>
<sequence>MSVRLEPLALRHAAAYQALAADARVAATTLVPHPYPPDGAVRHVRCAVGARDRDEAYSFAVIEGGNGQAGGVETVVGSCSLKHVDREAGQAEVGYWIGVPFWGRGYATEAVRLAARVAFDELGLDRVVAEVLETNPASARVLEKAGFDVVGRFANPHARYLGAPTVLYDLARPAHVRLARTD</sequence>